<accession>A0A8J6IWE3</accession>
<dbReference type="InterPro" id="IPR011856">
    <property type="entry name" value="tRNA_endonuc-like_dom_sf"/>
</dbReference>
<evidence type="ECO:0000313" key="2">
    <source>
        <dbReference type="EMBL" id="MBC3767474.1"/>
    </source>
</evidence>
<dbReference type="InterPro" id="IPR011335">
    <property type="entry name" value="Restrct_endonuc-II-like"/>
</dbReference>
<sequence length="377" mass="43230">MIYLCNNCNTTTFSTSCNKCEIQESHMVPLNPSFYPDFHYVSKGFVKDLFGKKKEQENLNNLLDRVLTKYNELLNPYFLNYAYLLLGDSHEASTINSNNNEYSSAELFQQVLVRKGFVELRERPDLLYKLLSTTVFASTYSGFRREIKRHIKNDLDSSLRSWIDESGTDFRNNLCLFLYFIWESKSVGIGLSFNENASSNRDVSLLENGMITGFLSKCERIYKEILIDRLDFKLSNFDPENFVSIYSIDAMDGFSFEEFLVLLFQRLGYDVKETKKTGDQGADLFVEKFGKKIVIQAKNYSGTVGNSAVQQALSAKTFYNCDDAMVITNSYFSRSAKELASASSVRLIDRSKLMEYLDDYNQALVESLENNYSSTTS</sequence>
<dbReference type="Proteomes" id="UP000601768">
    <property type="component" value="Unassembled WGS sequence"/>
</dbReference>
<organism evidence="2 3">
    <name type="scientific">Neptunicella marina</name>
    <dbReference type="NCBI Taxonomy" id="2125989"/>
    <lineage>
        <taxon>Bacteria</taxon>
        <taxon>Pseudomonadati</taxon>
        <taxon>Pseudomonadota</taxon>
        <taxon>Gammaproteobacteria</taxon>
        <taxon>Alteromonadales</taxon>
        <taxon>Alteromonadaceae</taxon>
        <taxon>Neptunicella</taxon>
    </lineage>
</organism>
<evidence type="ECO:0000259" key="1">
    <source>
        <dbReference type="Pfam" id="PF04471"/>
    </source>
</evidence>
<reference evidence="2" key="1">
    <citation type="journal article" date="2018" name="Int. J. Syst. Evol. Microbiol.">
        <title>Neptunicella marina gen. nov., sp. nov., isolated from surface seawater.</title>
        <authorList>
            <person name="Liu X."/>
            <person name="Lai Q."/>
            <person name="Du Y."/>
            <person name="Zhang X."/>
            <person name="Liu Z."/>
            <person name="Sun F."/>
            <person name="Shao Z."/>
        </authorList>
    </citation>
    <scope>NUCLEOTIDE SEQUENCE</scope>
    <source>
        <strain evidence="2">S27-2</strain>
    </source>
</reference>
<proteinExistence type="predicted"/>
<dbReference type="Pfam" id="PF04471">
    <property type="entry name" value="Mrr_cat"/>
    <property type="match status" value="1"/>
</dbReference>
<dbReference type="InterPro" id="IPR052906">
    <property type="entry name" value="Type_IV_Methyl-Rstrct_Enzyme"/>
</dbReference>
<dbReference type="GO" id="GO:0015666">
    <property type="term" value="F:restriction endodeoxyribonuclease activity"/>
    <property type="evidence" value="ECO:0007669"/>
    <property type="project" value="TreeGrafter"/>
</dbReference>
<keyword evidence="2" id="KW-0378">Hydrolase</keyword>
<dbReference type="InterPro" id="IPR007560">
    <property type="entry name" value="Restrct_endonuc_IV_Mrr"/>
</dbReference>
<name>A0A8J6IWE3_9ALTE</name>
<dbReference type="PANTHER" id="PTHR30015">
    <property type="entry name" value="MRR RESTRICTION SYSTEM PROTEIN"/>
    <property type="match status" value="1"/>
</dbReference>
<keyword evidence="2" id="KW-0255">Endonuclease</keyword>
<dbReference type="GO" id="GO:0009307">
    <property type="term" value="P:DNA restriction-modification system"/>
    <property type="evidence" value="ECO:0007669"/>
    <property type="project" value="InterPro"/>
</dbReference>
<keyword evidence="2" id="KW-0540">Nuclease</keyword>
<dbReference type="SUPFAM" id="SSF52980">
    <property type="entry name" value="Restriction endonuclease-like"/>
    <property type="match status" value="1"/>
</dbReference>
<gene>
    <name evidence="2" type="ORF">H8B19_16470</name>
</gene>
<keyword evidence="3" id="KW-1185">Reference proteome</keyword>
<dbReference type="EMBL" id="JACNEP010000019">
    <property type="protein sequence ID" value="MBC3767474.1"/>
    <property type="molecule type" value="Genomic_DNA"/>
</dbReference>
<feature type="domain" description="Restriction endonuclease type IV Mrr" evidence="1">
    <location>
        <begin position="248"/>
        <end position="356"/>
    </location>
</feature>
<reference evidence="2" key="2">
    <citation type="submission" date="2020-08" db="EMBL/GenBank/DDBJ databases">
        <authorList>
            <person name="Lai Q."/>
        </authorList>
    </citation>
    <scope>NUCLEOTIDE SEQUENCE</scope>
    <source>
        <strain evidence="2">S27-2</strain>
    </source>
</reference>
<dbReference type="PANTHER" id="PTHR30015:SF6">
    <property type="entry name" value="SLL1429 PROTEIN"/>
    <property type="match status" value="1"/>
</dbReference>
<comment type="caution">
    <text evidence="2">The sequence shown here is derived from an EMBL/GenBank/DDBJ whole genome shotgun (WGS) entry which is preliminary data.</text>
</comment>
<dbReference type="Gene3D" id="3.40.1350.10">
    <property type="match status" value="1"/>
</dbReference>
<dbReference type="AlphaFoldDB" id="A0A8J6IWE3"/>
<evidence type="ECO:0000313" key="3">
    <source>
        <dbReference type="Proteomes" id="UP000601768"/>
    </source>
</evidence>
<protein>
    <submittedName>
        <fullName evidence="2">Restriction endonuclease</fullName>
    </submittedName>
</protein>
<dbReference type="GO" id="GO:0003677">
    <property type="term" value="F:DNA binding"/>
    <property type="evidence" value="ECO:0007669"/>
    <property type="project" value="InterPro"/>
</dbReference>